<dbReference type="RefSeq" id="WP_075009862.1">
    <property type="nucleotide sequence ID" value="NZ_FOAP01000020.1"/>
</dbReference>
<dbReference type="OrthoDB" id="5522667at2"/>
<accession>A0A1H8A2A1</accession>
<evidence type="ECO:0000313" key="1">
    <source>
        <dbReference type="EMBL" id="SEM64840.1"/>
    </source>
</evidence>
<proteinExistence type="predicted"/>
<evidence type="ECO:0008006" key="3">
    <source>
        <dbReference type="Google" id="ProtNLM"/>
    </source>
</evidence>
<protein>
    <recommendedName>
        <fullName evidence="3">Stigma-specific protein Stig1</fullName>
    </recommendedName>
</protein>
<name>A0A1H8A2A1_STIAU</name>
<dbReference type="Proteomes" id="UP000182719">
    <property type="component" value="Unassembled WGS sequence"/>
</dbReference>
<evidence type="ECO:0000313" key="2">
    <source>
        <dbReference type="Proteomes" id="UP000182719"/>
    </source>
</evidence>
<dbReference type="NCBIfam" id="NF041328">
    <property type="entry name" value="C_rich_MXAN6577"/>
    <property type="match status" value="1"/>
</dbReference>
<dbReference type="EMBL" id="FOAP01000020">
    <property type="protein sequence ID" value="SEM64840.1"/>
    <property type="molecule type" value="Genomic_DNA"/>
</dbReference>
<dbReference type="AlphaFoldDB" id="A0A1H8A2A1"/>
<sequence>MNGHEAMERRQPRPWALVAVLAGVLAGCPDQGAECGEGLSLCGSECVDLTSEPNHCGACGVTCGRAGVCAASACECGPGATRCGGQCVLTASDVAHCGGCGGACAPGQVCEAGQCQAACTGASTTRCGDGCVDLQADPYYCGTCDTSCGGVKSCRTGVCTYDVVAACFNTGQVVGLQAGTDLKGPNVAVGERPQSVTRMQDVLLVLDAAKRLREARLSDYGPLAEAPETGNAPNQVLVDEPFVYVINSTSNTLLVLRRRAEPLAQPEGGTRFPNGLGLAPVASVDFGANTNPYAMAKLGTDLWVTLYGNLGGDVSAGGRLARVNVENPLAPVLEPNPLVLPAEAFPGGSAESTPTGIAVHQGSLYIALNNLDPATYRPGGPGSLAKVNPRTRQVSPVPLGDGCLNAGWVASLGDRLLVSCGGHAVYDNDFTLTAVEKTGLVLLDAQDAVVSTYTLACPPGATDCPLSSAGRFAVVGSRAYVGDNNAGRVFVIEAVGHQLIERRGPGPGAQPPILACPSNGFSLVGDVVALP</sequence>
<reference evidence="2" key="1">
    <citation type="submission" date="2016-10" db="EMBL/GenBank/DDBJ databases">
        <authorList>
            <person name="Varghese N."/>
            <person name="Submissions S."/>
        </authorList>
    </citation>
    <scope>NUCLEOTIDE SEQUENCE [LARGE SCALE GENOMIC DNA]</scope>
    <source>
        <strain evidence="2">DSM 17044</strain>
    </source>
</reference>
<organism evidence="1 2">
    <name type="scientific">Stigmatella aurantiaca</name>
    <dbReference type="NCBI Taxonomy" id="41"/>
    <lineage>
        <taxon>Bacteria</taxon>
        <taxon>Pseudomonadati</taxon>
        <taxon>Myxococcota</taxon>
        <taxon>Myxococcia</taxon>
        <taxon>Myxococcales</taxon>
        <taxon>Cystobacterineae</taxon>
        <taxon>Archangiaceae</taxon>
        <taxon>Stigmatella</taxon>
    </lineage>
</organism>
<gene>
    <name evidence="1" type="ORF">SAMN05444354_12077</name>
</gene>
<keyword evidence="2" id="KW-1185">Reference proteome</keyword>
<dbReference type="SUPFAM" id="SSF63825">
    <property type="entry name" value="YWTD domain"/>
    <property type="match status" value="1"/>
</dbReference>